<accession>D6WB11</accession>
<dbReference type="Proteomes" id="UP000007266">
    <property type="component" value="Linkage group 2"/>
</dbReference>
<organism evidence="1 2">
    <name type="scientific">Tribolium castaneum</name>
    <name type="common">Red flour beetle</name>
    <dbReference type="NCBI Taxonomy" id="7070"/>
    <lineage>
        <taxon>Eukaryota</taxon>
        <taxon>Metazoa</taxon>
        <taxon>Ecdysozoa</taxon>
        <taxon>Arthropoda</taxon>
        <taxon>Hexapoda</taxon>
        <taxon>Insecta</taxon>
        <taxon>Pterygota</taxon>
        <taxon>Neoptera</taxon>
        <taxon>Endopterygota</taxon>
        <taxon>Coleoptera</taxon>
        <taxon>Polyphaga</taxon>
        <taxon>Cucujiformia</taxon>
        <taxon>Tenebrionidae</taxon>
        <taxon>Tenebrionidae incertae sedis</taxon>
        <taxon>Tribolium</taxon>
    </lineage>
</organism>
<proteinExistence type="predicted"/>
<protein>
    <submittedName>
        <fullName evidence="1">Uncharacterized protein</fullName>
    </submittedName>
</protein>
<dbReference type="AlphaFoldDB" id="D6WB11"/>
<evidence type="ECO:0000313" key="2">
    <source>
        <dbReference type="Proteomes" id="UP000007266"/>
    </source>
</evidence>
<name>D6WB11_TRICA</name>
<dbReference type="HOGENOM" id="CLU_1973334_0_0_1"/>
<evidence type="ECO:0000313" key="1">
    <source>
        <dbReference type="EMBL" id="EEZ98982.1"/>
    </source>
</evidence>
<reference evidence="1 2" key="2">
    <citation type="journal article" date="2010" name="Nucleic Acids Res.">
        <title>BeetleBase in 2010: revisions to provide comprehensive genomic information for Tribolium castaneum.</title>
        <authorList>
            <person name="Kim H.S."/>
            <person name="Murphy T."/>
            <person name="Xia J."/>
            <person name="Caragea D."/>
            <person name="Park Y."/>
            <person name="Beeman R.W."/>
            <person name="Lorenzen M.D."/>
            <person name="Butcher S."/>
            <person name="Manak J.R."/>
            <person name="Brown S.J."/>
        </authorList>
    </citation>
    <scope>GENOME REANNOTATION</scope>
    <source>
        <strain evidence="1 2">Georgia GA2</strain>
    </source>
</reference>
<dbReference type="EMBL" id="KQ971311">
    <property type="protein sequence ID" value="EEZ98982.1"/>
    <property type="molecule type" value="Genomic_DNA"/>
</dbReference>
<gene>
    <name evidence="1" type="primary">GLEAN_04843</name>
    <name evidence="1" type="ORF">TcasGA2_TC004843</name>
</gene>
<sequence length="127" mass="14318">MCSHPLPALNHISGIKIGQKAPERLKNMQIYSTGQLVSSAAPHLRLPIIVNLNQRLVFLLMNRSHLNADSPSVGRLRRRRRRYCAPSGQRCISQQKSQQIIATFRHWLSVVNCSLNCGINQRHGASE</sequence>
<keyword evidence="2" id="KW-1185">Reference proteome</keyword>
<reference evidence="1 2" key="1">
    <citation type="journal article" date="2008" name="Nature">
        <title>The genome of the model beetle and pest Tribolium castaneum.</title>
        <authorList>
            <consortium name="Tribolium Genome Sequencing Consortium"/>
            <person name="Richards S."/>
            <person name="Gibbs R.A."/>
            <person name="Weinstock G.M."/>
            <person name="Brown S.J."/>
            <person name="Denell R."/>
            <person name="Beeman R.W."/>
            <person name="Gibbs R."/>
            <person name="Beeman R.W."/>
            <person name="Brown S.J."/>
            <person name="Bucher G."/>
            <person name="Friedrich M."/>
            <person name="Grimmelikhuijzen C.J."/>
            <person name="Klingler M."/>
            <person name="Lorenzen M."/>
            <person name="Richards S."/>
            <person name="Roth S."/>
            <person name="Schroder R."/>
            <person name="Tautz D."/>
            <person name="Zdobnov E.M."/>
            <person name="Muzny D."/>
            <person name="Gibbs R.A."/>
            <person name="Weinstock G.M."/>
            <person name="Attaway T."/>
            <person name="Bell S."/>
            <person name="Buhay C.J."/>
            <person name="Chandrabose M.N."/>
            <person name="Chavez D."/>
            <person name="Clerk-Blankenburg K.P."/>
            <person name="Cree A."/>
            <person name="Dao M."/>
            <person name="Davis C."/>
            <person name="Chacko J."/>
            <person name="Dinh H."/>
            <person name="Dugan-Rocha S."/>
            <person name="Fowler G."/>
            <person name="Garner T.T."/>
            <person name="Garnes J."/>
            <person name="Gnirke A."/>
            <person name="Hawes A."/>
            <person name="Hernandez J."/>
            <person name="Hines S."/>
            <person name="Holder M."/>
            <person name="Hume J."/>
            <person name="Jhangiani S.N."/>
            <person name="Joshi V."/>
            <person name="Khan Z.M."/>
            <person name="Jackson L."/>
            <person name="Kovar C."/>
            <person name="Kowis A."/>
            <person name="Lee S."/>
            <person name="Lewis L.R."/>
            <person name="Margolis J."/>
            <person name="Morgan M."/>
            <person name="Nazareth L.V."/>
            <person name="Nguyen N."/>
            <person name="Okwuonu G."/>
            <person name="Parker D."/>
            <person name="Richards S."/>
            <person name="Ruiz S.J."/>
            <person name="Santibanez J."/>
            <person name="Savard J."/>
            <person name="Scherer S.E."/>
            <person name="Schneider B."/>
            <person name="Sodergren E."/>
            <person name="Tautz D."/>
            <person name="Vattahil S."/>
            <person name="Villasana D."/>
            <person name="White C.S."/>
            <person name="Wright R."/>
            <person name="Park Y."/>
            <person name="Beeman R.W."/>
            <person name="Lord J."/>
            <person name="Oppert B."/>
            <person name="Lorenzen M."/>
            <person name="Brown S."/>
            <person name="Wang L."/>
            <person name="Savard J."/>
            <person name="Tautz D."/>
            <person name="Richards S."/>
            <person name="Weinstock G."/>
            <person name="Gibbs R.A."/>
            <person name="Liu Y."/>
            <person name="Worley K."/>
            <person name="Weinstock G."/>
            <person name="Elsik C.G."/>
            <person name="Reese J.T."/>
            <person name="Elhaik E."/>
            <person name="Landan G."/>
            <person name="Graur D."/>
            <person name="Arensburger P."/>
            <person name="Atkinson P."/>
            <person name="Beeman R.W."/>
            <person name="Beidler J."/>
            <person name="Brown S.J."/>
            <person name="Demuth J.P."/>
            <person name="Drury D.W."/>
            <person name="Du Y.Z."/>
            <person name="Fujiwara H."/>
            <person name="Lorenzen M."/>
            <person name="Maselli V."/>
            <person name="Osanai M."/>
            <person name="Park Y."/>
            <person name="Robertson H.M."/>
            <person name="Tu Z."/>
            <person name="Wang J.J."/>
            <person name="Wang S."/>
            <person name="Richards S."/>
            <person name="Song H."/>
            <person name="Zhang L."/>
            <person name="Sodergren E."/>
            <person name="Werner D."/>
            <person name="Stanke M."/>
            <person name="Morgenstern B."/>
            <person name="Solovyev V."/>
            <person name="Kosarev P."/>
            <person name="Brown G."/>
            <person name="Chen H.C."/>
            <person name="Ermolaeva O."/>
            <person name="Hlavina W."/>
            <person name="Kapustin Y."/>
            <person name="Kiryutin B."/>
            <person name="Kitts P."/>
            <person name="Maglott D."/>
            <person name="Pruitt K."/>
            <person name="Sapojnikov V."/>
            <person name="Souvorov A."/>
            <person name="Mackey A.J."/>
            <person name="Waterhouse R.M."/>
            <person name="Wyder S."/>
            <person name="Zdobnov E.M."/>
            <person name="Zdobnov E.M."/>
            <person name="Wyder S."/>
            <person name="Kriventseva E.V."/>
            <person name="Kadowaki T."/>
            <person name="Bork P."/>
            <person name="Aranda M."/>
            <person name="Bao R."/>
            <person name="Beermann A."/>
            <person name="Berns N."/>
            <person name="Bolognesi R."/>
            <person name="Bonneton F."/>
            <person name="Bopp D."/>
            <person name="Brown S.J."/>
            <person name="Bucher G."/>
            <person name="Butts T."/>
            <person name="Chaumot A."/>
            <person name="Denell R.E."/>
            <person name="Ferrier D.E."/>
            <person name="Friedrich M."/>
            <person name="Gordon C.M."/>
            <person name="Jindra M."/>
            <person name="Klingler M."/>
            <person name="Lan Q."/>
            <person name="Lattorff H.M."/>
            <person name="Laudet V."/>
            <person name="von Levetsow C."/>
            <person name="Liu Z."/>
            <person name="Lutz R."/>
            <person name="Lynch J.A."/>
            <person name="da Fonseca R.N."/>
            <person name="Posnien N."/>
            <person name="Reuter R."/>
            <person name="Roth S."/>
            <person name="Savard J."/>
            <person name="Schinko J.B."/>
            <person name="Schmitt C."/>
            <person name="Schoppmeier M."/>
            <person name="Schroder R."/>
            <person name="Shippy T.D."/>
            <person name="Simonnet F."/>
            <person name="Marques-Souza H."/>
            <person name="Tautz D."/>
            <person name="Tomoyasu Y."/>
            <person name="Trauner J."/>
            <person name="Van der Zee M."/>
            <person name="Vervoort M."/>
            <person name="Wittkopp N."/>
            <person name="Wimmer E.A."/>
            <person name="Yang X."/>
            <person name="Jones A.K."/>
            <person name="Sattelle D.B."/>
            <person name="Ebert P.R."/>
            <person name="Nelson D."/>
            <person name="Scott J.G."/>
            <person name="Beeman R.W."/>
            <person name="Muthukrishnan S."/>
            <person name="Kramer K.J."/>
            <person name="Arakane Y."/>
            <person name="Beeman R.W."/>
            <person name="Zhu Q."/>
            <person name="Hogenkamp D."/>
            <person name="Dixit R."/>
            <person name="Oppert B."/>
            <person name="Jiang H."/>
            <person name="Zou Z."/>
            <person name="Marshall J."/>
            <person name="Elpidina E."/>
            <person name="Vinokurov K."/>
            <person name="Oppert C."/>
            <person name="Zou Z."/>
            <person name="Evans J."/>
            <person name="Lu Z."/>
            <person name="Zhao P."/>
            <person name="Sumathipala N."/>
            <person name="Altincicek B."/>
            <person name="Vilcinskas A."/>
            <person name="Williams M."/>
            <person name="Hultmark D."/>
            <person name="Hetru C."/>
            <person name="Jiang H."/>
            <person name="Grimmelikhuijzen C.J."/>
            <person name="Hauser F."/>
            <person name="Cazzamali G."/>
            <person name="Williamson M."/>
            <person name="Park Y."/>
            <person name="Li B."/>
            <person name="Tanaka Y."/>
            <person name="Predel R."/>
            <person name="Neupert S."/>
            <person name="Schachtner J."/>
            <person name="Verleyen P."/>
            <person name="Raible F."/>
            <person name="Bork P."/>
            <person name="Friedrich M."/>
            <person name="Walden K.K."/>
            <person name="Robertson H.M."/>
            <person name="Angeli S."/>
            <person name="Foret S."/>
            <person name="Bucher G."/>
            <person name="Schuetz S."/>
            <person name="Maleszka R."/>
            <person name="Wimmer E.A."/>
            <person name="Beeman R.W."/>
            <person name="Lorenzen M."/>
            <person name="Tomoyasu Y."/>
            <person name="Miller S.C."/>
            <person name="Grossmann D."/>
            <person name="Bucher G."/>
        </authorList>
    </citation>
    <scope>NUCLEOTIDE SEQUENCE [LARGE SCALE GENOMIC DNA]</scope>
    <source>
        <strain evidence="1 2">Georgia GA2</strain>
    </source>
</reference>